<protein>
    <submittedName>
        <fullName evidence="1">Uncharacterized protein</fullName>
    </submittedName>
</protein>
<name>C9Y956_CURXX</name>
<gene>
    <name evidence="1" type="ORF">Csp_A06570</name>
</gene>
<reference evidence="1" key="1">
    <citation type="journal article" date="2010" name="Nature">
        <title>The dynamic genome of Hydra.</title>
        <authorList>
            <person name="Chapman J.A."/>
            <person name="Kirkness E.F."/>
            <person name="Simakov O."/>
            <person name="Hampson S.E."/>
            <person name="Mitros T."/>
            <person name="Weinmaier T."/>
            <person name="Rattei T."/>
            <person name="Balasubramanian P.G."/>
            <person name="Borman J."/>
            <person name="Busam D."/>
            <person name="Disbennett K."/>
            <person name="Pfannkoch C."/>
            <person name="Sumin N."/>
            <person name="Sutton G."/>
            <person name="Viswanathan L."/>
            <person name="Walenz B."/>
            <person name="Goodstein D.M."/>
            <person name="Hellsten U."/>
            <person name="Kawashima T."/>
            <person name="Prochnik S.E."/>
            <person name="Putnam N.H."/>
            <person name="Shu S."/>
            <person name="Blumberg B."/>
            <person name="Dana C.E."/>
            <person name="Gee L."/>
            <person name="Kibler D.F."/>
            <person name="Law L."/>
            <person name="Lindgens D."/>
            <person name="Martinez D.E."/>
            <person name="Peng J."/>
            <person name="Wigge P.A."/>
            <person name="Bertulat B."/>
            <person name="Guder C."/>
            <person name="Nakamura Y."/>
            <person name="Ozbek S."/>
            <person name="Watanabe H."/>
            <person name="Khalturin K."/>
            <person name="Hemmrich G."/>
            <person name="Franke A."/>
            <person name="Augustin R."/>
            <person name="Fraune S."/>
            <person name="Hayakawa E."/>
            <person name="Hayakawa S."/>
            <person name="Hirose M."/>
            <person name="Hwang J."/>
            <person name="Ikeo K."/>
            <person name="Nishimiya-Fujisawa C."/>
            <person name="Ogura A."/>
            <person name="Takahashi T."/>
            <person name="Steinmetz P.R."/>
            <person name="Zhang X."/>
            <person name="Aufschnaiter R."/>
            <person name="Eder M.K."/>
            <person name="Gorny A.K."/>
            <person name="Salvenmoser W."/>
            <person name="Heimberg A.M."/>
            <person name="Wheeler B.M."/>
            <person name="Peterson K.J."/>
            <person name="Boettger A."/>
            <person name="Tischler P."/>
            <person name="Wolf A."/>
            <person name="Gojobori T."/>
            <person name="Remington K.A."/>
            <person name="Strausberg R.L."/>
            <person name="Venter J."/>
            <person name="Technau U."/>
            <person name="Hobmayer B."/>
            <person name="Bosch T.C."/>
            <person name="Holstein T.W."/>
            <person name="Fujisawa T."/>
            <person name="Bode H.R."/>
            <person name="David C.N."/>
            <person name="Rokhsar D.S."/>
            <person name="Steele R.E."/>
        </authorList>
    </citation>
    <scope>NUCLEOTIDE SEQUENCE</scope>
</reference>
<accession>C9Y956</accession>
<dbReference type="AlphaFoldDB" id="C9Y956"/>
<organism evidence="1">
    <name type="scientific">Curvibacter symbiont subsp. Hydra magnipapillata</name>
    <dbReference type="NCBI Taxonomy" id="667019"/>
    <lineage>
        <taxon>Bacteria</taxon>
        <taxon>Pseudomonadati</taxon>
        <taxon>Pseudomonadota</taxon>
        <taxon>Betaproteobacteria</taxon>
        <taxon>Burkholderiales</taxon>
        <taxon>Comamonadaceae</taxon>
        <taxon>Curvibacter</taxon>
    </lineage>
</organism>
<dbReference type="EMBL" id="FN543104">
    <property type="protein sequence ID" value="CBA28298.1"/>
    <property type="molecule type" value="Genomic_DNA"/>
</dbReference>
<proteinExistence type="predicted"/>
<sequence>MSKKIFNLSDAKDKDKDGENFKVWCSLFSQSYLTEHEMKKNSEKRCLLNKQIQTLSKNRKLANY</sequence>
<evidence type="ECO:0000313" key="1">
    <source>
        <dbReference type="EMBL" id="CBA28298.1"/>
    </source>
</evidence>